<keyword evidence="3" id="KW-0436">Ligase</keyword>
<dbReference type="EC" id="6.2.1.3" evidence="3"/>
<dbReference type="PROSITE" id="PS00455">
    <property type="entry name" value="AMP_BINDING"/>
    <property type="match status" value="1"/>
</dbReference>
<comment type="caution">
    <text evidence="3">The sequence shown here is derived from an EMBL/GenBank/DDBJ whole genome shotgun (WGS) entry which is preliminary data.</text>
</comment>
<name>A0A7K0D5D7_9NOCA</name>
<dbReference type="Gene3D" id="3.30.300.30">
    <property type="match status" value="1"/>
</dbReference>
<dbReference type="OrthoDB" id="9803968at2"/>
<dbReference type="PANTHER" id="PTHR43201">
    <property type="entry name" value="ACYL-COA SYNTHETASE"/>
    <property type="match status" value="1"/>
</dbReference>
<organism evidence="3 4">
    <name type="scientific">Nocardia macrotermitis</name>
    <dbReference type="NCBI Taxonomy" id="2585198"/>
    <lineage>
        <taxon>Bacteria</taxon>
        <taxon>Bacillati</taxon>
        <taxon>Actinomycetota</taxon>
        <taxon>Actinomycetes</taxon>
        <taxon>Mycobacteriales</taxon>
        <taxon>Nocardiaceae</taxon>
        <taxon>Nocardia</taxon>
    </lineage>
</organism>
<dbReference type="InterPro" id="IPR025110">
    <property type="entry name" value="AMP-bd_C"/>
</dbReference>
<protein>
    <submittedName>
        <fullName evidence="3">Long-chain-fatty-acid--CoA ligase</fullName>
        <ecNumber evidence="3">6.2.1.3</ecNumber>
    </submittedName>
</protein>
<proteinExistence type="predicted"/>
<dbReference type="InterPro" id="IPR000873">
    <property type="entry name" value="AMP-dep_synth/lig_dom"/>
</dbReference>
<dbReference type="GO" id="GO:0031956">
    <property type="term" value="F:medium-chain fatty acid-CoA ligase activity"/>
    <property type="evidence" value="ECO:0007669"/>
    <property type="project" value="TreeGrafter"/>
</dbReference>
<dbReference type="PANTHER" id="PTHR43201:SF32">
    <property type="entry name" value="2-SUCCINYLBENZOATE--COA LIGASE, CHLOROPLASTIC_PEROXISOMAL"/>
    <property type="match status" value="1"/>
</dbReference>
<dbReference type="Pfam" id="PF00501">
    <property type="entry name" value="AMP-binding"/>
    <property type="match status" value="1"/>
</dbReference>
<reference evidence="3 4" key="1">
    <citation type="submission" date="2019-10" db="EMBL/GenBank/DDBJ databases">
        <title>Nocardia macrotermitis sp. nov. and Nocardia aurantia sp. nov., isolated from the gut of fungus growing-termite Macrotermes natalensis.</title>
        <authorList>
            <person name="Benndorf R."/>
            <person name="Schwitalla J."/>
            <person name="Martin K."/>
            <person name="De Beer W."/>
            <person name="Kaster A.-K."/>
            <person name="Vollmers J."/>
            <person name="Poulsen M."/>
            <person name="Beemelmanns C."/>
        </authorList>
    </citation>
    <scope>NUCLEOTIDE SEQUENCE [LARGE SCALE GENOMIC DNA]</scope>
    <source>
        <strain evidence="3 4">RB20</strain>
    </source>
</reference>
<dbReference type="InterPro" id="IPR042099">
    <property type="entry name" value="ANL_N_sf"/>
</dbReference>
<evidence type="ECO:0000259" key="2">
    <source>
        <dbReference type="Pfam" id="PF13193"/>
    </source>
</evidence>
<dbReference type="GO" id="GO:0004467">
    <property type="term" value="F:long-chain fatty acid-CoA ligase activity"/>
    <property type="evidence" value="ECO:0007669"/>
    <property type="project" value="UniProtKB-EC"/>
</dbReference>
<keyword evidence="4" id="KW-1185">Reference proteome</keyword>
<evidence type="ECO:0000313" key="4">
    <source>
        <dbReference type="Proteomes" id="UP000438448"/>
    </source>
</evidence>
<feature type="domain" description="AMP-binding enzyme C-terminal" evidence="2">
    <location>
        <begin position="479"/>
        <end position="555"/>
    </location>
</feature>
<dbReference type="AlphaFoldDB" id="A0A7K0D5D7"/>
<dbReference type="RefSeq" id="WP_153411682.1">
    <property type="nucleotide sequence ID" value="NZ_WEGK01000008.1"/>
</dbReference>
<feature type="domain" description="AMP-dependent synthetase/ligase" evidence="1">
    <location>
        <begin position="66"/>
        <end position="430"/>
    </location>
</feature>
<dbReference type="EMBL" id="WEGK01000008">
    <property type="protein sequence ID" value="MQY20966.1"/>
    <property type="molecule type" value="Genomic_DNA"/>
</dbReference>
<evidence type="ECO:0000313" key="3">
    <source>
        <dbReference type="EMBL" id="MQY20966.1"/>
    </source>
</evidence>
<dbReference type="Pfam" id="PF13193">
    <property type="entry name" value="AMP-binding_C"/>
    <property type="match status" value="1"/>
</dbReference>
<dbReference type="Gene3D" id="3.40.50.12780">
    <property type="entry name" value="N-terminal domain of ligase-like"/>
    <property type="match status" value="1"/>
</dbReference>
<dbReference type="InterPro" id="IPR045851">
    <property type="entry name" value="AMP-bd_C_sf"/>
</dbReference>
<dbReference type="SUPFAM" id="SSF56801">
    <property type="entry name" value="Acetyl-CoA synthetase-like"/>
    <property type="match status" value="1"/>
</dbReference>
<evidence type="ECO:0000259" key="1">
    <source>
        <dbReference type="Pfam" id="PF00501"/>
    </source>
</evidence>
<accession>A0A7K0D5D7</accession>
<dbReference type="InterPro" id="IPR020845">
    <property type="entry name" value="AMP-binding_CS"/>
</dbReference>
<dbReference type="Proteomes" id="UP000438448">
    <property type="component" value="Unassembled WGS sequence"/>
</dbReference>
<sequence>MSDQASQQISIIDMFRDIERELTADGAPFETTDIRIAGRPVRTYRRSAANFYGVLAEFETRFADNVLTVVDETCTYAEVFARARRFAVALYQRHGIAPGDRVGIMMANQTAYLVALIAITRLGATAVLYNSRSSAAEIASATTDVPSAVIVADPARIEILRTVNHGAALISTHEAGDPRTPAIDTVIAETIGEGARCPVPTDSVCAILFTSGTSGRAKGVQLTHRNLGNLVLNMQYVAECNLRIAARRYGLGVEDVRAFMPPVSALLIFPLFHVSGLSGLLSTMSSGGRIATMTRWNPAIAADLVHRHQLTLMSGPPMTVDELLQQPDAHRQLASLVNITPGGQATPPNLTGRIAATVPGAQRSSGWGMTETAGSVCTAGGALLAAFPDTVGPMSPTMEVRVTGPDGREMGSRTVGELELRGGLIMAGYLDADGSTTTDHQPWLRTGDLGYLDEHGLVYVVDRNKDIVISAGENISCAEIEAALMVGDEFTEVAAFGVPDKRLGERLVVAVTPGDGRSLDAEGVKELARQSLPGYKVPTEVLFDMSPLPRNATGKLLKRDLRARYSEREEVSRGGTPA</sequence>
<gene>
    <name evidence="3" type="primary">lcfB_8</name>
    <name evidence="3" type="ORF">NRB20_40750</name>
</gene>